<feature type="non-terminal residue" evidence="1">
    <location>
        <position position="1"/>
    </location>
</feature>
<dbReference type="AlphaFoldDB" id="A0AAN8UM75"/>
<dbReference type="SUPFAM" id="SSF52058">
    <property type="entry name" value="L domain-like"/>
    <property type="match status" value="1"/>
</dbReference>
<dbReference type="Proteomes" id="UP001370490">
    <property type="component" value="Unassembled WGS sequence"/>
</dbReference>
<dbReference type="InterPro" id="IPR032675">
    <property type="entry name" value="LRR_dom_sf"/>
</dbReference>
<dbReference type="EMBL" id="JBAMMX010000027">
    <property type="protein sequence ID" value="KAK6913123.1"/>
    <property type="molecule type" value="Genomic_DNA"/>
</dbReference>
<keyword evidence="2" id="KW-1185">Reference proteome</keyword>
<organism evidence="1 2">
    <name type="scientific">Dillenia turbinata</name>
    <dbReference type="NCBI Taxonomy" id="194707"/>
    <lineage>
        <taxon>Eukaryota</taxon>
        <taxon>Viridiplantae</taxon>
        <taxon>Streptophyta</taxon>
        <taxon>Embryophyta</taxon>
        <taxon>Tracheophyta</taxon>
        <taxon>Spermatophyta</taxon>
        <taxon>Magnoliopsida</taxon>
        <taxon>eudicotyledons</taxon>
        <taxon>Gunneridae</taxon>
        <taxon>Pentapetalae</taxon>
        <taxon>Dilleniales</taxon>
        <taxon>Dilleniaceae</taxon>
        <taxon>Dillenia</taxon>
    </lineage>
</organism>
<evidence type="ECO:0000313" key="1">
    <source>
        <dbReference type="EMBL" id="KAK6913123.1"/>
    </source>
</evidence>
<name>A0AAN8UM75_9MAGN</name>
<dbReference type="InterPro" id="IPR001611">
    <property type="entry name" value="Leu-rich_rpt"/>
</dbReference>
<accession>A0AAN8UM75</accession>
<sequence length="141" mass="15258">HCLSGYSGPICSVVKEVSKIRDGPIGTGPAAIAFARHSGGDWTAAGIANLHLDENEFNKTFSENIANLSNLEVWTLAYNELFVPSPIPEKFGNLRNLKYLWMTSANLIGGIPESFGNLVNLDLAMNFLTGSIPDSNFSSRI</sequence>
<dbReference type="PANTHER" id="PTHR48057:SF29">
    <property type="entry name" value="OS02G0609900 PROTEIN"/>
    <property type="match status" value="1"/>
</dbReference>
<comment type="caution">
    <text evidence="1">The sequence shown here is derived from an EMBL/GenBank/DDBJ whole genome shotgun (WGS) entry which is preliminary data.</text>
</comment>
<protein>
    <submittedName>
        <fullName evidence="1">Uncharacterized protein</fullName>
    </submittedName>
</protein>
<reference evidence="1 2" key="1">
    <citation type="submission" date="2023-12" db="EMBL/GenBank/DDBJ databases">
        <title>A high-quality genome assembly for Dillenia turbinata (Dilleniales).</title>
        <authorList>
            <person name="Chanderbali A."/>
        </authorList>
    </citation>
    <scope>NUCLEOTIDE SEQUENCE [LARGE SCALE GENOMIC DNA]</scope>
    <source>
        <strain evidence="1">LSX21</strain>
        <tissue evidence="1">Leaf</tissue>
    </source>
</reference>
<proteinExistence type="predicted"/>
<gene>
    <name evidence="1" type="ORF">RJ641_022724</name>
</gene>
<dbReference type="InterPro" id="IPR052595">
    <property type="entry name" value="LRRC69/RLP"/>
</dbReference>
<dbReference type="Pfam" id="PF00560">
    <property type="entry name" value="LRR_1"/>
    <property type="match status" value="1"/>
</dbReference>
<dbReference type="PANTHER" id="PTHR48057">
    <property type="entry name" value="LEUCINE-RICH REPEAT SERINE/THREONINE-PROTEIN KINASE 1"/>
    <property type="match status" value="1"/>
</dbReference>
<dbReference type="Gene3D" id="3.80.10.10">
    <property type="entry name" value="Ribonuclease Inhibitor"/>
    <property type="match status" value="1"/>
</dbReference>
<evidence type="ECO:0000313" key="2">
    <source>
        <dbReference type="Proteomes" id="UP001370490"/>
    </source>
</evidence>